<dbReference type="SUPFAM" id="SSF90257">
    <property type="entry name" value="Myosin rod fragments"/>
    <property type="match status" value="7"/>
</dbReference>
<dbReference type="Gene3D" id="1.20.58.530">
    <property type="match status" value="1"/>
</dbReference>
<dbReference type="Pfam" id="PF01576">
    <property type="entry name" value="Myosin_tail_1"/>
    <property type="match status" value="2"/>
</dbReference>
<feature type="compositionally biased region" description="Basic and acidic residues" evidence="11">
    <location>
        <begin position="1069"/>
        <end position="1083"/>
    </location>
</feature>
<dbReference type="Gene3D" id="1.20.120.720">
    <property type="entry name" value="Myosin VI head, motor domain, U50 subdomain"/>
    <property type="match status" value="1"/>
</dbReference>
<feature type="coiled-coil region" evidence="10">
    <location>
        <begin position="1889"/>
        <end position="1916"/>
    </location>
</feature>
<dbReference type="GO" id="GO:0120104">
    <property type="term" value="C:mitotic actomyosin contractile ring, proximal layer"/>
    <property type="evidence" value="ECO:0007669"/>
    <property type="project" value="UniProtKB-ARBA"/>
</dbReference>
<evidence type="ECO:0000256" key="2">
    <source>
        <dbReference type="ARBA" id="ARBA00022741"/>
    </source>
</evidence>
<feature type="coiled-coil region" evidence="10">
    <location>
        <begin position="1945"/>
        <end position="2204"/>
    </location>
</feature>
<dbReference type="InterPro" id="IPR001609">
    <property type="entry name" value="Myosin_head_motor_dom-like"/>
</dbReference>
<evidence type="ECO:0000256" key="9">
    <source>
        <dbReference type="PROSITE-ProRule" id="PRU00782"/>
    </source>
</evidence>
<dbReference type="OrthoDB" id="6108017at2759"/>
<feature type="coiled-coil region" evidence="10">
    <location>
        <begin position="1767"/>
        <end position="1859"/>
    </location>
</feature>
<keyword evidence="3 9" id="KW-0067">ATP-binding</keyword>
<dbReference type="Gene3D" id="4.10.270.10">
    <property type="entry name" value="Myosin, subunit A"/>
    <property type="match status" value="1"/>
</dbReference>
<evidence type="ECO:0000256" key="4">
    <source>
        <dbReference type="ARBA" id="ARBA00023054"/>
    </source>
</evidence>
<dbReference type="PROSITE" id="PS51456">
    <property type="entry name" value="MYOSIN_MOTOR"/>
    <property type="match status" value="1"/>
</dbReference>
<evidence type="ECO:0000256" key="8">
    <source>
        <dbReference type="ARBA" id="ARBA00064372"/>
    </source>
</evidence>
<keyword evidence="6 9" id="KW-0505">Motor protein</keyword>
<keyword evidence="15" id="KW-1185">Reference proteome</keyword>
<feature type="coiled-coil region" evidence="10">
    <location>
        <begin position="831"/>
        <end position="872"/>
    </location>
</feature>
<dbReference type="EMBL" id="MCGO01000012">
    <property type="protein sequence ID" value="ORY48253.1"/>
    <property type="molecule type" value="Genomic_DNA"/>
</dbReference>
<dbReference type="SUPFAM" id="SSF52540">
    <property type="entry name" value="P-loop containing nucleoside triphosphate hydrolases"/>
    <property type="match status" value="1"/>
</dbReference>
<evidence type="ECO:0000313" key="14">
    <source>
        <dbReference type="EMBL" id="ORY48253.1"/>
    </source>
</evidence>
<evidence type="ECO:0000256" key="10">
    <source>
        <dbReference type="SAM" id="Coils"/>
    </source>
</evidence>
<dbReference type="Gene3D" id="3.30.70.1590">
    <property type="match status" value="1"/>
</dbReference>
<dbReference type="FunFam" id="3.40.850.10:FF:000101">
    <property type="entry name" value="Slow myosin heavy chain 2"/>
    <property type="match status" value="1"/>
</dbReference>
<evidence type="ECO:0000259" key="12">
    <source>
        <dbReference type="PROSITE" id="PS51456"/>
    </source>
</evidence>
<keyword evidence="5 9" id="KW-0518">Myosin</keyword>
<dbReference type="GO" id="GO:1903475">
    <property type="term" value="P:mitotic actomyosin contractile ring assembly"/>
    <property type="evidence" value="ECO:0007669"/>
    <property type="project" value="UniProtKB-ARBA"/>
</dbReference>
<dbReference type="CDD" id="cd01377">
    <property type="entry name" value="MYSc_class_II"/>
    <property type="match status" value="1"/>
</dbReference>
<feature type="region of interest" description="Actin-binding" evidence="9">
    <location>
        <begin position="631"/>
        <end position="653"/>
    </location>
</feature>
<dbReference type="SMART" id="SM00015">
    <property type="entry name" value="IQ"/>
    <property type="match status" value="1"/>
</dbReference>
<dbReference type="InterPro" id="IPR002928">
    <property type="entry name" value="Myosin_tail"/>
</dbReference>
<accession>A0A1Y2CMM1</accession>
<reference evidence="14 15" key="1">
    <citation type="submission" date="2016-07" db="EMBL/GenBank/DDBJ databases">
        <title>Pervasive Adenine N6-methylation of Active Genes in Fungi.</title>
        <authorList>
            <consortium name="DOE Joint Genome Institute"/>
            <person name="Mondo S.J."/>
            <person name="Dannebaum R.O."/>
            <person name="Kuo R.C."/>
            <person name="Labutti K."/>
            <person name="Haridas S."/>
            <person name="Kuo A."/>
            <person name="Salamov A."/>
            <person name="Ahrendt S.R."/>
            <person name="Lipzen A."/>
            <person name="Sullivan W."/>
            <person name="Andreopoulos W.B."/>
            <person name="Clum A."/>
            <person name="Lindquist E."/>
            <person name="Daum C."/>
            <person name="Ramamoorthy G.K."/>
            <person name="Gryganskyi A."/>
            <person name="Culley D."/>
            <person name="Magnuson J.K."/>
            <person name="James T.Y."/>
            <person name="O'Malley M.A."/>
            <person name="Stajich J.E."/>
            <person name="Spatafora J.W."/>
            <person name="Visel A."/>
            <person name="Grigoriev I.V."/>
        </authorList>
    </citation>
    <scope>NUCLEOTIDE SEQUENCE [LARGE SCALE GENOMIC DNA]</scope>
    <source>
        <strain evidence="14 15">JEL800</strain>
    </source>
</reference>
<evidence type="ECO:0000256" key="1">
    <source>
        <dbReference type="ARBA" id="ARBA00008314"/>
    </source>
</evidence>
<keyword evidence="4 10" id="KW-0175">Coiled coil</keyword>
<dbReference type="STRING" id="329046.A0A1Y2CMM1"/>
<feature type="compositionally biased region" description="Basic and acidic residues" evidence="11">
    <location>
        <begin position="1626"/>
        <end position="1649"/>
    </location>
</feature>
<dbReference type="PRINTS" id="PR00193">
    <property type="entry name" value="MYOSINHEAVY"/>
</dbReference>
<feature type="region of interest" description="Disordered" evidence="11">
    <location>
        <begin position="1512"/>
        <end position="1532"/>
    </location>
</feature>
<dbReference type="Pfam" id="PF02736">
    <property type="entry name" value="Myosin_N"/>
    <property type="match status" value="1"/>
</dbReference>
<dbReference type="FunFam" id="1.10.10.820:FF:000001">
    <property type="entry name" value="Myosin heavy chain"/>
    <property type="match status" value="1"/>
</dbReference>
<evidence type="ECO:0000256" key="7">
    <source>
        <dbReference type="ARBA" id="ARBA00023203"/>
    </source>
</evidence>
<dbReference type="InterPro" id="IPR000048">
    <property type="entry name" value="IQ_motif_EF-hand-BS"/>
</dbReference>
<dbReference type="Gene3D" id="1.10.10.820">
    <property type="match status" value="1"/>
</dbReference>
<dbReference type="PROSITE" id="PS50096">
    <property type="entry name" value="IQ"/>
    <property type="match status" value="1"/>
</dbReference>
<evidence type="ECO:0000256" key="5">
    <source>
        <dbReference type="ARBA" id="ARBA00023123"/>
    </source>
</evidence>
<dbReference type="PANTHER" id="PTHR13140:SF857">
    <property type="entry name" value="MYOSIN-11"/>
    <property type="match status" value="1"/>
</dbReference>
<comment type="similarity">
    <text evidence="1 9">Belongs to the TRAFAC class myosin-kinesin ATPase superfamily. Myosin family.</text>
</comment>
<feature type="region of interest" description="Disordered" evidence="11">
    <location>
        <begin position="1626"/>
        <end position="1652"/>
    </location>
</feature>
<dbReference type="InterPro" id="IPR008989">
    <property type="entry name" value="Myosin_S1_N"/>
</dbReference>
<comment type="subunit">
    <text evidence="8">Binds to cdc4 and rlc1.</text>
</comment>
<dbReference type="GO" id="GO:0016459">
    <property type="term" value="C:myosin complex"/>
    <property type="evidence" value="ECO:0007669"/>
    <property type="project" value="UniProtKB-KW"/>
</dbReference>
<dbReference type="Pfam" id="PF00612">
    <property type="entry name" value="IQ"/>
    <property type="match status" value="1"/>
</dbReference>
<dbReference type="GO" id="GO:0000146">
    <property type="term" value="F:microfilament motor activity"/>
    <property type="evidence" value="ECO:0007669"/>
    <property type="project" value="TreeGrafter"/>
</dbReference>
<dbReference type="Gene3D" id="1.20.5.340">
    <property type="match status" value="4"/>
</dbReference>
<dbReference type="GO" id="GO:1902404">
    <property type="term" value="P:mitotic actomyosin contractile ring contraction"/>
    <property type="evidence" value="ECO:0007669"/>
    <property type="project" value="UniProtKB-ARBA"/>
</dbReference>
<dbReference type="GO" id="GO:0005524">
    <property type="term" value="F:ATP binding"/>
    <property type="evidence" value="ECO:0007669"/>
    <property type="project" value="UniProtKB-UniRule"/>
</dbReference>
<dbReference type="Gene3D" id="3.40.850.10">
    <property type="entry name" value="Kinesin motor domain"/>
    <property type="match status" value="1"/>
</dbReference>
<dbReference type="GO" id="GO:0007015">
    <property type="term" value="P:actin filament organization"/>
    <property type="evidence" value="ECO:0007669"/>
    <property type="project" value="TreeGrafter"/>
</dbReference>
<dbReference type="FunFam" id="1.20.58.530:FF:000001">
    <property type="entry name" value="Myosin heavy chain"/>
    <property type="match status" value="1"/>
</dbReference>
<dbReference type="Gene3D" id="2.30.30.360">
    <property type="entry name" value="Myosin S1 fragment, N-terminal"/>
    <property type="match status" value="1"/>
</dbReference>
<feature type="region of interest" description="Disordered" evidence="11">
    <location>
        <begin position="1055"/>
        <end position="1092"/>
    </location>
</feature>
<dbReference type="InterPro" id="IPR027417">
    <property type="entry name" value="P-loop_NTPase"/>
</dbReference>
<dbReference type="SMART" id="SM00242">
    <property type="entry name" value="MYSc"/>
    <property type="match status" value="1"/>
</dbReference>
<dbReference type="GO" id="GO:0016020">
    <property type="term" value="C:membrane"/>
    <property type="evidence" value="ECO:0007669"/>
    <property type="project" value="TreeGrafter"/>
</dbReference>
<feature type="binding site" evidence="9">
    <location>
        <begin position="161"/>
        <end position="168"/>
    </location>
    <ligand>
        <name>ATP</name>
        <dbReference type="ChEBI" id="CHEBI:30616"/>
    </ligand>
</feature>
<evidence type="ECO:0000256" key="6">
    <source>
        <dbReference type="ARBA" id="ARBA00023175"/>
    </source>
</evidence>
<dbReference type="GO" id="GO:0051015">
    <property type="term" value="F:actin filament binding"/>
    <property type="evidence" value="ECO:0007669"/>
    <property type="project" value="InterPro"/>
</dbReference>
<sequence>MTTLLNDALAQAQFAEKKWVWVHDKSEGYLAGWIIEEAGENAVVEFQDGSKRDLNINDTEKMNPPKFDKVEDMASLTYLNEASVIHNLRLRYLSNLIYTYSGLFLVAVNPYKRLPIYTDEMIKSYRSKKRSEMPPHIFAIADAAYYEMIQNKESQSILITGESGAGKTENTKKVIQYLAAIAPSNSSGKQGSLEQQIIQANPILEAFGNAQTIRNNNSSRFGKFIRLEFNPAGQICSANIERYLLEKSRVTHQTGKERNYHVFYQLMKGASPELKSKLLLEGDLNDYMFVKDSRKDIEGVDDSAEFKTLVNAMNIMGISSEEQLSFFRVISSILNLGNIQVVNDREDQAQLTELGHSVAEKVCHVLGISVPEFTKSLLKPKIKAGRDWVTQSRDVNQVLYSVEALARALYERMFGRLVDRINEAISNPSSKSSFIGVLDIAGFEIFEQNSFEQLCINYTNEKLQQFFNHHMFIIEQEEYQREGIEWKFIDFGLDLQPTIDLIEKTSPIGVLSCLDEECVMPKATDRTFLDKLNGIWKGKSSKYEAPRFNTGFALHHYAGKVEYDINGWLDKNKDPLNENITKLLATSSDKFVATLFSDALSDIDDFKTRGLTGITKKGAFRTVGQRHKEQLLSLMSQLYSTEPHFVRCIVPNDEKKAGKIHVNQVLEQLRCNGVLEGIRICRAGFPNRLTFADFRQRYELLSPGVIPQGFMDGKSGAQLLLESLALDRNQYRIGNSKVFFRNGVLADLEERRDDALEKIVIKIQAISRGYIARRQFKKRLDRFRAIRIIQKNARVYVALREWSWWKLYTKVKPLLNVTRTDMELRKRDELAKEWEEKAKREADEKAKLEATKAILESEKRQLETVLIQEQNAAANQAEILSRTQKRELLLTEQLAACVNDLEQKETELENTLKSKKALESELRSTVNTLKDQRDHCERIEKDRSLKEDQINELEFKLKLELETTNRLESDKRALEKEAKEIQSNLDNVSNEAADLLRHQNKLKSSITDLEERLETELEEKKRLEQKKASLEAEIQELNNLCSSLAKSKAELENALRRKESENSSLSEKLQQEIDERESSERQRRSLQSDLSATQTALESQYVERDLLKKSKLKLESELESLARLVEEKGSEENKQGELRKLREAELSDLKNQLSIAQNETEVLRKTSGIAQDKLNVELDTVRGELLTMAKLKSGFEKQAQELSTELEHVQEYQSRLEKSKRQLETDLAQSKSQNEELELALSELKLNKENLESRLSQISAKLEESESNASRLERERQSLSRQLVSLNDDLEEEKMRTASLSTQNKRLGSELAEIRVQFEETSVAGEELSKKLTAKSSELDSYKEKYHQDVLAKSAEIDDLKRKTDSQILDLEHKTEDLERNCQNLEKTKSRLISESEDLKVELDRVSNSSRSIERLFKATESQLSSVNAAWESEKREKENLEGIVRRLQASSNSLTIELEEKNLQLSSLQKSKTDLESELRNLVNEIGDSGRSIHDLDKAKRRLESHISELESQLEDEQEAHRRSLDSKSQLEIQLADTKKKLESDLRAKESQMDEMRRLLMKEVNALGDQLEESQQQKADILKQKKKVEDQLEDLMSHAENTARGQSDLEKYKKKAEASLRDLQSRFEEEEKRRKNAEELSDRLEKKSNSLQTEVEALELQVESFERTKKNLEKKVADLTDEISGPAEDSKANLLDNKKKLEPEIADLRATVENEIAAKCEESAARRKLAMDVKDLQTKLEAETLKSTDVNEIIASYKARIDTLSLQAESSELSKLKAEKMESNLRTQLREVEEHLKFVETDRRHLEDKVKILEAQVNDHNSKQEDDALELSDLKVSRKRLQEELLSLQERKSKEVEERDILLEQSKKKYQKEIKQLISDLDSEKVISLRAKEVNNDLEQELESVSNRFEAEMRLTAVLKKEKERLEVKVEEVIRSNGEMAERLDESVNQLLSAQSQLRDMKSNLEDSEAQRGLLEKSKKTLEARLEELCDQYSSADRSRAELTKSVMELDQKAVTLRDNLDELQDQANLAAEKLRRAEQQLVDSATDLSKERETSIELERSKVLLEKQVKELNSRVFELEAACLTSSAGSTKRLEARINELMGQLEFEMTEKSELQKNARKIERTLREMQFQVSEKDKLKQRYEEDVEKLDQKLKKLKNTIDELETSESNAQLAKRKAEREAADYRERALRLEKEVEKVRKAAIY</sequence>
<dbReference type="InterPro" id="IPR004009">
    <property type="entry name" value="SH3_Myosin"/>
</dbReference>
<dbReference type="InterPro" id="IPR036961">
    <property type="entry name" value="Kinesin_motor_dom_sf"/>
</dbReference>
<evidence type="ECO:0000256" key="11">
    <source>
        <dbReference type="SAM" id="MobiDB-lite"/>
    </source>
</evidence>
<gene>
    <name evidence="14" type="ORF">BCR33DRAFT_695967</name>
</gene>
<feature type="coiled-coil region" evidence="10">
    <location>
        <begin position="1202"/>
        <end position="1296"/>
    </location>
</feature>
<dbReference type="PANTHER" id="PTHR13140">
    <property type="entry name" value="MYOSIN"/>
    <property type="match status" value="1"/>
</dbReference>
<dbReference type="Pfam" id="PF00063">
    <property type="entry name" value="Myosin_head"/>
    <property type="match status" value="1"/>
</dbReference>
<evidence type="ECO:0000256" key="3">
    <source>
        <dbReference type="ARBA" id="ARBA00022840"/>
    </source>
</evidence>
<proteinExistence type="inferred from homology"/>
<protein>
    <submittedName>
        <fullName evidence="14">Uncharacterized protein</fullName>
    </submittedName>
</protein>
<evidence type="ECO:0000259" key="13">
    <source>
        <dbReference type="PROSITE" id="PS51844"/>
    </source>
</evidence>
<feature type="domain" description="Myosin N-terminal SH3-like" evidence="13">
    <location>
        <begin position="15"/>
        <end position="64"/>
    </location>
</feature>
<comment type="caution">
    <text evidence="14">The sequence shown here is derived from an EMBL/GenBank/DDBJ whole genome shotgun (WGS) entry which is preliminary data.</text>
</comment>
<dbReference type="PROSITE" id="PS51844">
    <property type="entry name" value="SH3_LIKE"/>
    <property type="match status" value="1"/>
</dbReference>
<keyword evidence="7 9" id="KW-0009">Actin-binding</keyword>
<organism evidence="14 15">
    <name type="scientific">Rhizoclosmatium globosum</name>
    <dbReference type="NCBI Taxonomy" id="329046"/>
    <lineage>
        <taxon>Eukaryota</taxon>
        <taxon>Fungi</taxon>
        <taxon>Fungi incertae sedis</taxon>
        <taxon>Chytridiomycota</taxon>
        <taxon>Chytridiomycota incertae sedis</taxon>
        <taxon>Chytridiomycetes</taxon>
        <taxon>Chytridiales</taxon>
        <taxon>Chytriomycetaceae</taxon>
        <taxon>Rhizoclosmatium</taxon>
    </lineage>
</organism>
<evidence type="ECO:0000313" key="15">
    <source>
        <dbReference type="Proteomes" id="UP000193642"/>
    </source>
</evidence>
<name>A0A1Y2CMM1_9FUNG</name>
<dbReference type="Proteomes" id="UP000193642">
    <property type="component" value="Unassembled WGS sequence"/>
</dbReference>
<feature type="coiled-coil region" evidence="10">
    <location>
        <begin position="1343"/>
        <end position="1402"/>
    </location>
</feature>
<feature type="domain" description="Myosin motor" evidence="12">
    <location>
        <begin position="68"/>
        <end position="753"/>
    </location>
</feature>
<keyword evidence="2 9" id="KW-0547">Nucleotide-binding</keyword>